<dbReference type="RefSeq" id="XP_037162990.1">
    <property type="nucleotide sequence ID" value="XM_037310030.1"/>
</dbReference>
<evidence type="ECO:0000313" key="3">
    <source>
        <dbReference type="Proteomes" id="UP000578531"/>
    </source>
</evidence>
<gene>
    <name evidence="2" type="ORF">HO173_008130</name>
</gene>
<name>A0A8H6FRX9_9LECA</name>
<sequence length="188" mass="21039">MDASGSKSLKKSQHAYIDCLPTFDNVQLDHSITRNFGKTYTALPIIMIRASRMQKVFKTKNEVIRRFFGLRKEIAMIVSESNDGAPDGNTVVMDEYLHSISLSSSKIPARAANQQPEQDQFCSTQPRDYIAEKGRYQTRGTFSRSIGHLLGLPGSAFGLSIWPLPSLHGQRNNCRPHNPSEKREAPTS</sequence>
<reference evidence="2 3" key="1">
    <citation type="journal article" date="2020" name="Genomics">
        <title>Complete, high-quality genomes from long-read metagenomic sequencing of two wolf lichen thalli reveals enigmatic genome architecture.</title>
        <authorList>
            <person name="McKenzie S.K."/>
            <person name="Walston R.F."/>
            <person name="Allen J.L."/>
        </authorList>
    </citation>
    <scope>NUCLEOTIDE SEQUENCE [LARGE SCALE GENOMIC DNA]</scope>
    <source>
        <strain evidence="2">WasteWater2</strain>
    </source>
</reference>
<feature type="region of interest" description="Disordered" evidence="1">
    <location>
        <begin position="168"/>
        <end position="188"/>
    </location>
</feature>
<proteinExistence type="predicted"/>
<keyword evidence="3" id="KW-1185">Reference proteome</keyword>
<evidence type="ECO:0000256" key="1">
    <source>
        <dbReference type="SAM" id="MobiDB-lite"/>
    </source>
</evidence>
<comment type="caution">
    <text evidence="2">The sequence shown here is derived from an EMBL/GenBank/DDBJ whole genome shotgun (WGS) entry which is preliminary data.</text>
</comment>
<accession>A0A8H6FRX9</accession>
<organism evidence="2 3">
    <name type="scientific">Letharia columbiana</name>
    <dbReference type="NCBI Taxonomy" id="112416"/>
    <lineage>
        <taxon>Eukaryota</taxon>
        <taxon>Fungi</taxon>
        <taxon>Dikarya</taxon>
        <taxon>Ascomycota</taxon>
        <taxon>Pezizomycotina</taxon>
        <taxon>Lecanoromycetes</taxon>
        <taxon>OSLEUM clade</taxon>
        <taxon>Lecanoromycetidae</taxon>
        <taxon>Lecanorales</taxon>
        <taxon>Lecanorineae</taxon>
        <taxon>Parmeliaceae</taxon>
        <taxon>Letharia</taxon>
    </lineage>
</organism>
<dbReference type="GeneID" id="59289786"/>
<dbReference type="AlphaFoldDB" id="A0A8H6FRX9"/>
<dbReference type="Proteomes" id="UP000578531">
    <property type="component" value="Unassembled WGS sequence"/>
</dbReference>
<dbReference type="EMBL" id="JACCJC010000035">
    <property type="protein sequence ID" value="KAF6233573.1"/>
    <property type="molecule type" value="Genomic_DNA"/>
</dbReference>
<protein>
    <submittedName>
        <fullName evidence="2">Uncharacterized protein</fullName>
    </submittedName>
</protein>
<feature type="compositionally biased region" description="Basic and acidic residues" evidence="1">
    <location>
        <begin position="178"/>
        <end position="188"/>
    </location>
</feature>
<evidence type="ECO:0000313" key="2">
    <source>
        <dbReference type="EMBL" id="KAF6233573.1"/>
    </source>
</evidence>